<dbReference type="Proteomes" id="UP000018948">
    <property type="component" value="Unassembled WGS sequence"/>
</dbReference>
<reference evidence="1 2" key="1">
    <citation type="submission" date="2013-11" db="EMBL/GenBank/DDBJ databases">
        <title>The Genome Sequence of Phytophthora parasitica P10297.</title>
        <authorList>
            <consortium name="The Broad Institute Genomics Platform"/>
            <person name="Russ C."/>
            <person name="Tyler B."/>
            <person name="Panabieres F."/>
            <person name="Shan W."/>
            <person name="Tripathy S."/>
            <person name="Grunwald N."/>
            <person name="Machado M."/>
            <person name="Johnson C.S."/>
            <person name="Walker B."/>
            <person name="Young S.K."/>
            <person name="Zeng Q."/>
            <person name="Gargeya S."/>
            <person name="Fitzgerald M."/>
            <person name="Haas B."/>
            <person name="Abouelleil A."/>
            <person name="Allen A.W."/>
            <person name="Alvarado L."/>
            <person name="Arachchi H.M."/>
            <person name="Berlin A.M."/>
            <person name="Chapman S.B."/>
            <person name="Gainer-Dewar J."/>
            <person name="Goldberg J."/>
            <person name="Griggs A."/>
            <person name="Gujja S."/>
            <person name="Hansen M."/>
            <person name="Howarth C."/>
            <person name="Imamovic A."/>
            <person name="Ireland A."/>
            <person name="Larimer J."/>
            <person name="McCowan C."/>
            <person name="Murphy C."/>
            <person name="Pearson M."/>
            <person name="Poon T.W."/>
            <person name="Priest M."/>
            <person name="Roberts A."/>
            <person name="Saif S."/>
            <person name="Shea T."/>
            <person name="Sisk P."/>
            <person name="Sykes S."/>
            <person name="Wortman J."/>
            <person name="Nusbaum C."/>
            <person name="Birren B."/>
        </authorList>
    </citation>
    <scope>NUCLEOTIDE SEQUENCE [LARGE SCALE GENOMIC DNA]</scope>
    <source>
        <strain evidence="1 2">P10297</strain>
    </source>
</reference>
<dbReference type="EMBL" id="ANIY01004536">
    <property type="protein sequence ID" value="ETP28879.1"/>
    <property type="molecule type" value="Genomic_DNA"/>
</dbReference>
<dbReference type="OrthoDB" id="96469at2759"/>
<evidence type="ECO:0000313" key="1">
    <source>
        <dbReference type="EMBL" id="ETP28879.1"/>
    </source>
</evidence>
<accession>W2Y3X5</accession>
<proteinExistence type="predicted"/>
<sequence>MAMSALPQETPVVLQAAALSNLYPTDSPTFFRDDKSNAKVVTLHCVGESTFIIRSADDGQELIVGANGGCYFESPVLGITEEFQVEAVANGSIVFVSCRTGNVLDCDDNGLPRCVDTIRRGWFILQDGGATDVNDELIVEVEPELNPPCSHCTTTCRNNEAKERREFIMKLVSLGKSLDEIDAILLRMYAWPTAENIIAAGPRAAIVEGGVTTKANAPWQWMKIE</sequence>
<gene>
    <name evidence="1" type="ORF">F442_21890</name>
</gene>
<organism evidence="1 2">
    <name type="scientific">Phytophthora nicotianae P10297</name>
    <dbReference type="NCBI Taxonomy" id="1317064"/>
    <lineage>
        <taxon>Eukaryota</taxon>
        <taxon>Sar</taxon>
        <taxon>Stramenopiles</taxon>
        <taxon>Oomycota</taxon>
        <taxon>Peronosporomycetes</taxon>
        <taxon>Peronosporales</taxon>
        <taxon>Peronosporaceae</taxon>
        <taxon>Phytophthora</taxon>
    </lineage>
</organism>
<protein>
    <submittedName>
        <fullName evidence="1">Uncharacterized protein</fullName>
    </submittedName>
</protein>
<name>W2Y3X5_PHYNI</name>
<dbReference type="AlphaFoldDB" id="W2Y3X5"/>
<evidence type="ECO:0000313" key="2">
    <source>
        <dbReference type="Proteomes" id="UP000018948"/>
    </source>
</evidence>
<comment type="caution">
    <text evidence="1">The sequence shown here is derived from an EMBL/GenBank/DDBJ whole genome shotgun (WGS) entry which is preliminary data.</text>
</comment>